<gene>
    <name evidence="1" type="ORF">SAMN05443550_10274</name>
</gene>
<dbReference type="EMBL" id="FNRA01000002">
    <property type="protein sequence ID" value="SEA13033.1"/>
    <property type="molecule type" value="Genomic_DNA"/>
</dbReference>
<name>A0A1H3YNG0_9SPHI</name>
<dbReference type="AlphaFoldDB" id="A0A1H3YNG0"/>
<evidence type="ECO:0000313" key="2">
    <source>
        <dbReference type="Proteomes" id="UP000198850"/>
    </source>
</evidence>
<dbReference type="STRING" id="425514.SAMN05443550_10274"/>
<accession>A0A1H3YNG0</accession>
<evidence type="ECO:0000313" key="1">
    <source>
        <dbReference type="EMBL" id="SEA13033.1"/>
    </source>
</evidence>
<organism evidence="1 2">
    <name type="scientific">Pedobacter hartonius</name>
    <dbReference type="NCBI Taxonomy" id="425514"/>
    <lineage>
        <taxon>Bacteria</taxon>
        <taxon>Pseudomonadati</taxon>
        <taxon>Bacteroidota</taxon>
        <taxon>Sphingobacteriia</taxon>
        <taxon>Sphingobacteriales</taxon>
        <taxon>Sphingobacteriaceae</taxon>
        <taxon>Pedobacter</taxon>
    </lineage>
</organism>
<keyword evidence="2" id="KW-1185">Reference proteome</keyword>
<dbReference type="Proteomes" id="UP000198850">
    <property type="component" value="Unassembled WGS sequence"/>
</dbReference>
<sequence>MSVFTLKMVVSAVPVFTCMDKCNANSMLLDLEQEHSSEGDSKDLLKYIDYKSADIHYSYIYVPLLQESGIKNCYIDHFKRYVNPYHPSVPTPPPNSAII</sequence>
<proteinExistence type="predicted"/>
<protein>
    <submittedName>
        <fullName evidence="1">Uncharacterized protein</fullName>
    </submittedName>
</protein>
<dbReference type="RefSeq" id="WP_245735118.1">
    <property type="nucleotide sequence ID" value="NZ_FNRA01000002.1"/>
</dbReference>
<reference evidence="1 2" key="1">
    <citation type="submission" date="2016-10" db="EMBL/GenBank/DDBJ databases">
        <authorList>
            <person name="de Groot N.N."/>
        </authorList>
    </citation>
    <scope>NUCLEOTIDE SEQUENCE [LARGE SCALE GENOMIC DNA]</scope>
    <source>
        <strain evidence="1 2">DSM 19033</strain>
    </source>
</reference>